<keyword evidence="1" id="KW-0285">Flavoprotein</keyword>
<dbReference type="PANTHER" id="PTHR30011">
    <property type="entry name" value="ALKANESULFONATE MONOOXYGENASE-RELATED"/>
    <property type="match status" value="1"/>
</dbReference>
<evidence type="ECO:0000256" key="4">
    <source>
        <dbReference type="ARBA" id="ARBA00023033"/>
    </source>
</evidence>
<dbReference type="PANTHER" id="PTHR30011:SF16">
    <property type="entry name" value="C2H2 FINGER DOMAIN TRANSCRIPTION FACTOR (EUROFUNG)-RELATED"/>
    <property type="match status" value="1"/>
</dbReference>
<keyword evidence="2" id="KW-0288">FMN</keyword>
<dbReference type="CDD" id="cd01095">
    <property type="entry name" value="Nitrilotriacetate_monoxgenase"/>
    <property type="match status" value="1"/>
</dbReference>
<protein>
    <submittedName>
        <fullName evidence="8">LLM class flavin-dependent oxidoreductase</fullName>
    </submittedName>
</protein>
<evidence type="ECO:0000256" key="2">
    <source>
        <dbReference type="ARBA" id="ARBA00022643"/>
    </source>
</evidence>
<name>A0ABN3E3F9_9MICO</name>
<dbReference type="NCBIfam" id="TIGR03860">
    <property type="entry name" value="FMN_nitrolo"/>
    <property type="match status" value="1"/>
</dbReference>
<feature type="domain" description="Luciferase-like" evidence="7">
    <location>
        <begin position="48"/>
        <end position="406"/>
    </location>
</feature>
<proteinExistence type="inferred from homology"/>
<evidence type="ECO:0000313" key="8">
    <source>
        <dbReference type="EMBL" id="GAA2247656.1"/>
    </source>
</evidence>
<accession>A0ABN3E3F9</accession>
<keyword evidence="3" id="KW-0560">Oxidoreductase</keyword>
<sequence>MVERDTRDARGARDARAAGGEQPSGERMLHLNLFMRLYGHHPAAWQRESATRESAFDPDTFVGFAQSCERGLFDAVFLADAHLATFGALHNSAAALFEPLTLLSYIAAKTERIGLIGTLSASFHDPFNAARSLASLDLISRGRAGVNLVTSQSDAEAPLHGMPALLPPAGRYARAQEFAEVMLELWQSYPHTALAMDKVGGDFIAPGEFRPVSHHGDSFDVDGVLNIPASPQGRPVLVQAGASPQGRDLAARYAEAIYGIGSTLADARDYYEDIKRRTRAHGRDESEIVVLPGVVTVIGETLAEAQDKKRHLDSLKSLDRQLEVLGGYIGMDCSALDRNDPMPELPPLDDFPGPKGRYVMMQTLSTADDGGRVAVGTMLERISAGGGHFTSVGTPSMIADELATWFHGRAADGFNVNASTLPEGIDEFVDLVVPELQERGIFRTAYEGSTLRGHFGQRRHSPAAPTEAAA</sequence>
<dbReference type="InterPro" id="IPR011251">
    <property type="entry name" value="Luciferase-like_dom"/>
</dbReference>
<dbReference type="EMBL" id="BAAAQY010000013">
    <property type="protein sequence ID" value="GAA2247656.1"/>
    <property type="molecule type" value="Genomic_DNA"/>
</dbReference>
<keyword evidence="9" id="KW-1185">Reference proteome</keyword>
<dbReference type="RefSeq" id="WP_259481117.1">
    <property type="nucleotide sequence ID" value="NZ_BAAAQY010000013.1"/>
</dbReference>
<dbReference type="InterPro" id="IPR051260">
    <property type="entry name" value="Diverse_substr_monoxygenases"/>
</dbReference>
<comment type="similarity">
    <text evidence="5">Belongs to the NtaA/SnaA/DszA monooxygenase family.</text>
</comment>
<evidence type="ECO:0000256" key="6">
    <source>
        <dbReference type="SAM" id="MobiDB-lite"/>
    </source>
</evidence>
<dbReference type="SUPFAM" id="SSF51679">
    <property type="entry name" value="Bacterial luciferase-like"/>
    <property type="match status" value="1"/>
</dbReference>
<dbReference type="InterPro" id="IPR016215">
    <property type="entry name" value="NTA_MOA"/>
</dbReference>
<feature type="compositionally biased region" description="Basic and acidic residues" evidence="6">
    <location>
        <begin position="1"/>
        <end position="16"/>
    </location>
</feature>
<evidence type="ECO:0000259" key="7">
    <source>
        <dbReference type="Pfam" id="PF00296"/>
    </source>
</evidence>
<feature type="region of interest" description="Disordered" evidence="6">
    <location>
        <begin position="1"/>
        <end position="23"/>
    </location>
</feature>
<dbReference type="Pfam" id="PF00296">
    <property type="entry name" value="Bac_luciferase"/>
    <property type="match status" value="1"/>
</dbReference>
<evidence type="ECO:0000256" key="1">
    <source>
        <dbReference type="ARBA" id="ARBA00022630"/>
    </source>
</evidence>
<comment type="caution">
    <text evidence="8">The sequence shown here is derived from an EMBL/GenBank/DDBJ whole genome shotgun (WGS) entry which is preliminary data.</text>
</comment>
<dbReference type="Gene3D" id="3.20.20.30">
    <property type="entry name" value="Luciferase-like domain"/>
    <property type="match status" value="1"/>
</dbReference>
<dbReference type="InterPro" id="IPR036661">
    <property type="entry name" value="Luciferase-like_sf"/>
</dbReference>
<gene>
    <name evidence="8" type="ORF">GCM10009851_36380</name>
</gene>
<organism evidence="8 9">
    <name type="scientific">Herbiconiux moechotypicola</name>
    <dbReference type="NCBI Taxonomy" id="637393"/>
    <lineage>
        <taxon>Bacteria</taxon>
        <taxon>Bacillati</taxon>
        <taxon>Actinomycetota</taxon>
        <taxon>Actinomycetes</taxon>
        <taxon>Micrococcales</taxon>
        <taxon>Microbacteriaceae</taxon>
        <taxon>Herbiconiux</taxon>
    </lineage>
</organism>
<keyword evidence="4" id="KW-0503">Monooxygenase</keyword>
<evidence type="ECO:0000256" key="3">
    <source>
        <dbReference type="ARBA" id="ARBA00023002"/>
    </source>
</evidence>
<evidence type="ECO:0000256" key="5">
    <source>
        <dbReference type="ARBA" id="ARBA00033748"/>
    </source>
</evidence>
<evidence type="ECO:0000313" key="9">
    <source>
        <dbReference type="Proteomes" id="UP001500929"/>
    </source>
</evidence>
<dbReference type="PIRSF" id="PIRSF000337">
    <property type="entry name" value="NTA_MOA"/>
    <property type="match status" value="1"/>
</dbReference>
<dbReference type="Proteomes" id="UP001500929">
    <property type="component" value="Unassembled WGS sequence"/>
</dbReference>
<reference evidence="8 9" key="1">
    <citation type="journal article" date="2019" name="Int. J. Syst. Evol. Microbiol.">
        <title>The Global Catalogue of Microorganisms (GCM) 10K type strain sequencing project: providing services to taxonomists for standard genome sequencing and annotation.</title>
        <authorList>
            <consortium name="The Broad Institute Genomics Platform"/>
            <consortium name="The Broad Institute Genome Sequencing Center for Infectious Disease"/>
            <person name="Wu L."/>
            <person name="Ma J."/>
        </authorList>
    </citation>
    <scope>NUCLEOTIDE SEQUENCE [LARGE SCALE GENOMIC DNA]</scope>
    <source>
        <strain evidence="8 9">JCM 16117</strain>
    </source>
</reference>